<name>A0A1B0GQR5_PHLPP</name>
<reference evidence="1" key="1">
    <citation type="submission" date="2022-08" db="UniProtKB">
        <authorList>
            <consortium name="EnsemblMetazoa"/>
        </authorList>
    </citation>
    <scope>IDENTIFICATION</scope>
    <source>
        <strain evidence="1">Israel</strain>
    </source>
</reference>
<dbReference type="GO" id="GO:0003676">
    <property type="term" value="F:nucleic acid binding"/>
    <property type="evidence" value="ECO:0007669"/>
    <property type="project" value="InterPro"/>
</dbReference>
<dbReference type="EnsemblMetazoa" id="PPAI010196-RA">
    <property type="protein sequence ID" value="PPAI010196-PA"/>
    <property type="gene ID" value="PPAI010196"/>
</dbReference>
<dbReference type="Pfam" id="PF07530">
    <property type="entry name" value="PRE_C2HC"/>
    <property type="match status" value="1"/>
</dbReference>
<dbReference type="Gene3D" id="4.10.60.10">
    <property type="entry name" value="Zinc finger, CCHC-type"/>
    <property type="match status" value="1"/>
</dbReference>
<protein>
    <submittedName>
        <fullName evidence="1">Uncharacterized protein</fullName>
    </submittedName>
</protein>
<evidence type="ECO:0000313" key="2">
    <source>
        <dbReference type="Proteomes" id="UP000092462"/>
    </source>
</evidence>
<dbReference type="Proteomes" id="UP000092462">
    <property type="component" value="Unassembled WGS sequence"/>
</dbReference>
<dbReference type="VEuPathDB" id="VectorBase:PPAI010196"/>
<dbReference type="EMBL" id="AJVK01039276">
    <property type="status" value="NOT_ANNOTATED_CDS"/>
    <property type="molecule type" value="Genomic_DNA"/>
</dbReference>
<evidence type="ECO:0000313" key="1">
    <source>
        <dbReference type="EnsemblMetazoa" id="PPAI010196-PA"/>
    </source>
</evidence>
<dbReference type="InterPro" id="IPR001878">
    <property type="entry name" value="Znf_CCHC"/>
</dbReference>
<dbReference type="SMART" id="SM00343">
    <property type="entry name" value="ZnF_C2HC"/>
    <property type="match status" value="2"/>
</dbReference>
<sequence>MFFVDLQPGPKNKDVYSINRLLGYVVQVQPPNAKKEVVQCTRCQRFNHTKAFCNRAPRCVKCTSSGHTSSDCPRKSRDDNVQCVNCLGRHPANYRGCIVHKQLMEKAYPGLRERVREKRAQARQSGNGQNMIQEHPRTVIIPEQNNSQLNLTYSQVTSGASGATQRQLREVINDPAGAASNLNLVTQPMTSYQNDMAELRQMMKLLTEQMSTILNLLTKVLTKNP</sequence>
<accession>A0A1B0GQR5</accession>
<keyword evidence="2" id="KW-1185">Reference proteome</keyword>
<dbReference type="PROSITE" id="PS50158">
    <property type="entry name" value="ZF_CCHC"/>
    <property type="match status" value="1"/>
</dbReference>
<dbReference type="InterPro" id="IPR006579">
    <property type="entry name" value="Pre_C2HC_dom"/>
</dbReference>
<dbReference type="GO" id="GO:0008270">
    <property type="term" value="F:zinc ion binding"/>
    <property type="evidence" value="ECO:0007669"/>
    <property type="project" value="InterPro"/>
</dbReference>
<dbReference type="AlphaFoldDB" id="A0A1B0GQR5"/>
<proteinExistence type="predicted"/>
<dbReference type="SUPFAM" id="SSF57756">
    <property type="entry name" value="Retrovirus zinc finger-like domains"/>
    <property type="match status" value="1"/>
</dbReference>
<organism evidence="1 2">
    <name type="scientific">Phlebotomus papatasi</name>
    <name type="common">Sandfly</name>
    <dbReference type="NCBI Taxonomy" id="29031"/>
    <lineage>
        <taxon>Eukaryota</taxon>
        <taxon>Metazoa</taxon>
        <taxon>Ecdysozoa</taxon>
        <taxon>Arthropoda</taxon>
        <taxon>Hexapoda</taxon>
        <taxon>Insecta</taxon>
        <taxon>Pterygota</taxon>
        <taxon>Neoptera</taxon>
        <taxon>Endopterygota</taxon>
        <taxon>Diptera</taxon>
        <taxon>Nematocera</taxon>
        <taxon>Psychodoidea</taxon>
        <taxon>Psychodidae</taxon>
        <taxon>Phlebotomus</taxon>
        <taxon>Phlebotomus</taxon>
    </lineage>
</organism>
<dbReference type="InterPro" id="IPR036875">
    <property type="entry name" value="Znf_CCHC_sf"/>
</dbReference>